<feature type="region of interest" description="Disordered" evidence="1">
    <location>
        <begin position="668"/>
        <end position="713"/>
    </location>
</feature>
<name>U4LHD2_PYROM</name>
<gene>
    <name evidence="2" type="ORF">PCON_02348</name>
</gene>
<feature type="region of interest" description="Disordered" evidence="1">
    <location>
        <begin position="172"/>
        <end position="200"/>
    </location>
</feature>
<evidence type="ECO:0000313" key="2">
    <source>
        <dbReference type="EMBL" id="CCX15889.1"/>
    </source>
</evidence>
<feature type="region of interest" description="Disordered" evidence="1">
    <location>
        <begin position="756"/>
        <end position="849"/>
    </location>
</feature>
<accession>U4LHD2</accession>
<evidence type="ECO:0000313" key="3">
    <source>
        <dbReference type="Proteomes" id="UP000018144"/>
    </source>
</evidence>
<feature type="compositionally biased region" description="Polar residues" evidence="1">
    <location>
        <begin position="673"/>
        <end position="688"/>
    </location>
</feature>
<feature type="region of interest" description="Disordered" evidence="1">
    <location>
        <begin position="514"/>
        <end position="533"/>
    </location>
</feature>
<feature type="compositionally biased region" description="Low complexity" evidence="1">
    <location>
        <begin position="514"/>
        <end position="526"/>
    </location>
</feature>
<reference evidence="2 3" key="1">
    <citation type="journal article" date="2013" name="PLoS Genet.">
        <title>The genome and development-dependent transcriptomes of Pyronema confluens: a window into fungal evolution.</title>
        <authorList>
            <person name="Traeger S."/>
            <person name="Altegoer F."/>
            <person name="Freitag M."/>
            <person name="Gabaldon T."/>
            <person name="Kempken F."/>
            <person name="Kumar A."/>
            <person name="Marcet-Houben M."/>
            <person name="Poggeler S."/>
            <person name="Stajich J.E."/>
            <person name="Nowrousian M."/>
        </authorList>
    </citation>
    <scope>NUCLEOTIDE SEQUENCE [LARGE SCALE GENOMIC DNA]</scope>
    <source>
        <strain evidence="3">CBS 100304</strain>
        <tissue evidence="2">Vegetative mycelium</tissue>
    </source>
</reference>
<evidence type="ECO:0000256" key="1">
    <source>
        <dbReference type="SAM" id="MobiDB-lite"/>
    </source>
</evidence>
<feature type="compositionally biased region" description="Low complexity" evidence="1">
    <location>
        <begin position="289"/>
        <end position="307"/>
    </location>
</feature>
<feature type="compositionally biased region" description="Polar residues" evidence="1">
    <location>
        <begin position="62"/>
        <end position="72"/>
    </location>
</feature>
<keyword evidence="3" id="KW-1185">Reference proteome</keyword>
<feature type="region of interest" description="Disordered" evidence="1">
    <location>
        <begin position="284"/>
        <end position="331"/>
    </location>
</feature>
<feature type="region of interest" description="Disordered" evidence="1">
    <location>
        <begin position="38"/>
        <end position="87"/>
    </location>
</feature>
<feature type="compositionally biased region" description="Polar residues" evidence="1">
    <location>
        <begin position="838"/>
        <end position="847"/>
    </location>
</feature>
<sequence length="1078" mass="115484">MPASSMLARAKAVRGNAKLKVQSSRTLRKIKTVFGISSSREKGKAPEISGKVEDAGVPPQPTLLSESPSPSRTPDGARYYDEHQGPSSMAQMKFSIGGVSPPRGSFDDDIFYTLRDHGYPGLGYPPRQDPAVLPPPRSRFTEHVDADNTYKCNIDDDESPPRVHASAISKSTTMTAGGKSPFPRFDSIDRSPPKSATMTGYGKTPFPRFLDMACGQHPRSNTLHPDSALTCATAAYVAPMAVATSSLQLGSDPFFGPGADGLTSTPRLADPPTPLRRVPARLNLSEGLRQSPFSSPTSPRSPGPLRRTGASTSPVVQPRDGASNSLDSMQELPEDEASEIIPTQVMKRSSTLNAAPSPVGNTYRRVSKVLVPMEAVAEDDEEFLWEKCLTRPPVQGNYMLFPTEPMVPNARVANLRSQTIQIPERKSSLPPSIAATYKPRKLSIQASFPPRLNEGAKRTPVIAAQDLLQLAAKAYPEKNVENALAKESKVPVPASREDSEEGFKKLPTKLTIKIPPTPSRIPRSSSAVVTGIPSPIQGSYRRVTDMSSNTIPHSLAKVMNAQPVTPARHPPIRIPTATKGSCNTTTAASGKSSISISLSMVGMLKSETTYASKDPPKHTNVWSCTRERLGLPIKAPKVDDVSGTVAEIPSGIPVLAAKNGLPRSVTASGIPVKSSTFTSRNVDNQAGSKSPALAPKIPAHSSKLPVPRSATGNSQYPQRLAMVSKLAVVTPSMDPATVYQQSEMSPTLQIRYRKHRMPKEPAPARHSPTLASEGSDDKKADNPVLSRRTALTDGSVFSAPTEKTFMKLSPKDSGRRASGASAELAAGTLPADEKSDAEQLSSLTSSFDSERHGTIQLGTTPEVTECKKVDHIEIPAPSVLDRSPSPVAANIPALTPKPRSMGSQVFEPRTPETETIAQLAFALSELTLEDKNLQKPVGQNKTVPPVNRGAFSSMSGSSACTESSELSRATAATYTTYASSVDSNDEACESDFEVEVAAARVVCMGTPTLINTEDGSEAKVEDTMRATSNTLKIARVSTEVIRKNSVEAREEAAKTEKTVMMPCSYPSWMEPKEEVEEK</sequence>
<protein>
    <submittedName>
        <fullName evidence="2">Uncharacterized protein</fullName>
    </submittedName>
</protein>
<dbReference type="AlphaFoldDB" id="U4LHD2"/>
<dbReference type="Proteomes" id="UP000018144">
    <property type="component" value="Unassembled WGS sequence"/>
</dbReference>
<feature type="compositionally biased region" description="Basic and acidic residues" evidence="1">
    <location>
        <begin position="39"/>
        <end position="54"/>
    </location>
</feature>
<proteinExistence type="predicted"/>
<organism evidence="2 3">
    <name type="scientific">Pyronema omphalodes (strain CBS 100304)</name>
    <name type="common">Pyronema confluens</name>
    <dbReference type="NCBI Taxonomy" id="1076935"/>
    <lineage>
        <taxon>Eukaryota</taxon>
        <taxon>Fungi</taxon>
        <taxon>Dikarya</taxon>
        <taxon>Ascomycota</taxon>
        <taxon>Pezizomycotina</taxon>
        <taxon>Pezizomycetes</taxon>
        <taxon>Pezizales</taxon>
        <taxon>Pyronemataceae</taxon>
        <taxon>Pyronema</taxon>
    </lineage>
</organism>
<dbReference type="EMBL" id="HF936265">
    <property type="protein sequence ID" value="CCX15889.1"/>
    <property type="molecule type" value="Genomic_DNA"/>
</dbReference>
<dbReference type="OrthoDB" id="10619187at2759"/>
<feature type="region of interest" description="Disordered" evidence="1">
    <location>
        <begin position="258"/>
        <end position="277"/>
    </location>
</feature>